<protein>
    <recommendedName>
        <fullName evidence="5">UPF0182 protein GCM10023215_27490</fullName>
    </recommendedName>
</protein>
<keyword evidence="4 5" id="KW-0472">Membrane</keyword>
<feature type="region of interest" description="Disordered" evidence="6">
    <location>
        <begin position="887"/>
        <end position="918"/>
    </location>
</feature>
<comment type="similarity">
    <text evidence="5">Belongs to the UPF0182 family.</text>
</comment>
<feature type="transmembrane region" description="Helical" evidence="5">
    <location>
        <begin position="112"/>
        <end position="131"/>
    </location>
</feature>
<keyword evidence="2 5" id="KW-0812">Transmembrane</keyword>
<dbReference type="PANTHER" id="PTHR39344:SF1">
    <property type="entry name" value="UPF0182 PROTEIN SLL1060"/>
    <property type="match status" value="1"/>
</dbReference>
<evidence type="ECO:0000256" key="4">
    <source>
        <dbReference type="ARBA" id="ARBA00023136"/>
    </source>
</evidence>
<dbReference type="NCBIfam" id="NF009097">
    <property type="entry name" value="PRK12438.1"/>
    <property type="match status" value="1"/>
</dbReference>
<evidence type="ECO:0000256" key="2">
    <source>
        <dbReference type="ARBA" id="ARBA00022692"/>
    </source>
</evidence>
<proteinExistence type="inferred from homology"/>
<dbReference type="HAMAP" id="MF_01600">
    <property type="entry name" value="UPF0182"/>
    <property type="match status" value="1"/>
</dbReference>
<evidence type="ECO:0000256" key="5">
    <source>
        <dbReference type="HAMAP-Rule" id="MF_01600"/>
    </source>
</evidence>
<comment type="subcellular location">
    <subcellularLocation>
        <location evidence="5">Cell membrane</location>
        <topology evidence="5">Multi-pass membrane protein</topology>
    </subcellularLocation>
</comment>
<gene>
    <name evidence="7" type="ORF">GCM10023215_27490</name>
</gene>
<dbReference type="NCBIfam" id="NF000825">
    <property type="entry name" value="PRK00068.1"/>
    <property type="match status" value="1"/>
</dbReference>
<comment type="caution">
    <text evidence="7">The sequence shown here is derived from an EMBL/GenBank/DDBJ whole genome shotgun (WGS) entry which is preliminary data.</text>
</comment>
<evidence type="ECO:0000313" key="8">
    <source>
        <dbReference type="Proteomes" id="UP001500325"/>
    </source>
</evidence>
<sequence length="978" mass="105755">MAMRPPAGAPSLSRRTRILLIAAAVLVVVLLGGSRLVDFYVDWLWYGETGYRGVLGTVIATRVVQFVIGGLLLGGAVWLTLWLAYRFRPVFVPVNGPEDPIARYRTVIISRLRVFGIGIPVIVGIIAGLAAQGDWQTTQMFLNGTPFGQTDPEFGNDIGFYAFTLPFVRMLLNWLFVTVAICFVVALIAHYVFGGIRLAGRSGQVSAAARAQLAILAGVFVLLKAVAYYLDRYELLYSDRNQNFFGATYTDLNAVMPAKIILLVISIICAAAFFAAVFRRNLQLPAIAVVLLVLSSVLVGAAWPAVLQQFVVAPNANEREAPSIERNIAATRQAFGLTDDKVTIEPYSGTSTATSAQVRADTTTIPNIRLLDPSKLTKTFTQLQQRRNFYGFPEKLDIDRYTVDGQKQDYVVAARELDSSALVGNQQDWINRHLVYTHGNGFVAAPANQVNAALEDTGGQGGLPRFTVSDTTTEGQIPVAEPRIYYGELITDYSIVGAEEGAAPREYDTDTAQYTYTGRGGVSLGNLFNRLVFSLYYGERNILFNSSINDNSKIMYDRDPRDRVEKVAPWLTVDNDPYPAVVDGRIQWVVDGYTTLRNYPYAEQVPLGDTTQDSQLGLQGQRLPNETVSYLRNSVKATVDAYDGTVTLYAFDDKDPVLQTWMNAFPGTVKPASDISDSLREHFRYPEDQFKVQRELLTRYHVDNPGEFFSTVSFWDVPSDPTVQGNTGAAQDAQPPYYLMTGLPGQQGASFQLTSALVSLRRQFMASYMSASSEPDTYGKITVLQLPADTQTLGPQQVQAQFLGSPNVSSELNLLRQNQTTIDYGNLLTLPVAGGLLYVEPVYIERAGQDSSYPQLARVLVSFGGRVGYDPNLSAALDQVFGAGAGAGAAGTTPAQGSTPQAPSTAAPTPGTGTSPELASAANEISSALAQLRAAQQSGDFAAQGDALSALDAAVKKFQAAQSAAPAAPATPAPSPGG</sequence>
<evidence type="ECO:0000313" key="7">
    <source>
        <dbReference type="EMBL" id="GAA4689666.1"/>
    </source>
</evidence>
<dbReference type="Proteomes" id="UP001500325">
    <property type="component" value="Unassembled WGS sequence"/>
</dbReference>
<keyword evidence="1 5" id="KW-1003">Cell membrane</keyword>
<comment type="caution">
    <text evidence="5">Lacks conserved residue(s) required for the propagation of feature annotation.</text>
</comment>
<name>A0ABP8WK14_9PSEU</name>
<evidence type="ECO:0000256" key="6">
    <source>
        <dbReference type="SAM" id="MobiDB-lite"/>
    </source>
</evidence>
<accession>A0ABP8WK14</accession>
<feature type="compositionally biased region" description="Low complexity" evidence="6">
    <location>
        <begin position="897"/>
        <end position="916"/>
    </location>
</feature>
<dbReference type="EMBL" id="BAABIC010000008">
    <property type="protein sequence ID" value="GAA4689666.1"/>
    <property type="molecule type" value="Genomic_DNA"/>
</dbReference>
<dbReference type="PANTHER" id="PTHR39344">
    <property type="entry name" value="UPF0182 PROTEIN SLL1060"/>
    <property type="match status" value="1"/>
</dbReference>
<feature type="transmembrane region" description="Helical" evidence="5">
    <location>
        <begin position="171"/>
        <end position="193"/>
    </location>
</feature>
<feature type="transmembrane region" description="Helical" evidence="5">
    <location>
        <begin position="260"/>
        <end position="278"/>
    </location>
</feature>
<organism evidence="7 8">
    <name type="scientific">Pseudonocardia yuanmonensis</name>
    <dbReference type="NCBI Taxonomy" id="1095914"/>
    <lineage>
        <taxon>Bacteria</taxon>
        <taxon>Bacillati</taxon>
        <taxon>Actinomycetota</taxon>
        <taxon>Actinomycetes</taxon>
        <taxon>Pseudonocardiales</taxon>
        <taxon>Pseudonocardiaceae</taxon>
        <taxon>Pseudonocardia</taxon>
    </lineage>
</organism>
<dbReference type="InterPro" id="IPR005372">
    <property type="entry name" value="UPF0182"/>
</dbReference>
<feature type="transmembrane region" description="Helical" evidence="5">
    <location>
        <begin position="213"/>
        <end position="230"/>
    </location>
</feature>
<dbReference type="RefSeq" id="WP_345380858.1">
    <property type="nucleotide sequence ID" value="NZ_BAABIC010000008.1"/>
</dbReference>
<keyword evidence="3 5" id="KW-1133">Transmembrane helix</keyword>
<feature type="transmembrane region" description="Helical" evidence="5">
    <location>
        <begin position="63"/>
        <end position="85"/>
    </location>
</feature>
<keyword evidence="8" id="KW-1185">Reference proteome</keyword>
<evidence type="ECO:0000256" key="1">
    <source>
        <dbReference type="ARBA" id="ARBA00022475"/>
    </source>
</evidence>
<dbReference type="Pfam" id="PF03699">
    <property type="entry name" value="UPF0182"/>
    <property type="match status" value="1"/>
</dbReference>
<evidence type="ECO:0000256" key="3">
    <source>
        <dbReference type="ARBA" id="ARBA00022989"/>
    </source>
</evidence>
<feature type="transmembrane region" description="Helical" evidence="5">
    <location>
        <begin position="285"/>
        <end position="306"/>
    </location>
</feature>
<reference evidence="8" key="1">
    <citation type="journal article" date="2019" name="Int. J. Syst. Evol. Microbiol.">
        <title>The Global Catalogue of Microorganisms (GCM) 10K type strain sequencing project: providing services to taxonomists for standard genome sequencing and annotation.</title>
        <authorList>
            <consortium name="The Broad Institute Genomics Platform"/>
            <consortium name="The Broad Institute Genome Sequencing Center for Infectious Disease"/>
            <person name="Wu L."/>
            <person name="Ma J."/>
        </authorList>
    </citation>
    <scope>NUCLEOTIDE SEQUENCE [LARGE SCALE GENOMIC DNA]</scope>
    <source>
        <strain evidence="8">JCM 18055</strain>
    </source>
</reference>